<proteinExistence type="predicted"/>
<name>A0A0K1PZW6_9BACT</name>
<dbReference type="KEGG" id="llu:AKJ09_05701"/>
<dbReference type="Proteomes" id="UP000064967">
    <property type="component" value="Chromosome"/>
</dbReference>
<dbReference type="AlphaFoldDB" id="A0A0K1PZW6"/>
<evidence type="ECO:0000256" key="1">
    <source>
        <dbReference type="SAM" id="MobiDB-lite"/>
    </source>
</evidence>
<keyword evidence="3" id="KW-1185">Reference proteome</keyword>
<evidence type="ECO:0000313" key="3">
    <source>
        <dbReference type="Proteomes" id="UP000064967"/>
    </source>
</evidence>
<organism evidence="2 3">
    <name type="scientific">Labilithrix luteola</name>
    <dbReference type="NCBI Taxonomy" id="1391654"/>
    <lineage>
        <taxon>Bacteria</taxon>
        <taxon>Pseudomonadati</taxon>
        <taxon>Myxococcota</taxon>
        <taxon>Polyangia</taxon>
        <taxon>Polyangiales</taxon>
        <taxon>Labilitrichaceae</taxon>
        <taxon>Labilithrix</taxon>
    </lineage>
</organism>
<reference evidence="2 3" key="1">
    <citation type="submission" date="2015-08" db="EMBL/GenBank/DDBJ databases">
        <authorList>
            <person name="Babu N.S."/>
            <person name="Beckwith C.J."/>
            <person name="Beseler K.G."/>
            <person name="Brison A."/>
            <person name="Carone J.V."/>
            <person name="Caskin T.P."/>
            <person name="Diamond M."/>
            <person name="Durham M.E."/>
            <person name="Foxe J.M."/>
            <person name="Go M."/>
            <person name="Henderson B.A."/>
            <person name="Jones I.B."/>
            <person name="McGettigan J.A."/>
            <person name="Micheletti S.J."/>
            <person name="Nasrallah M.E."/>
            <person name="Ortiz D."/>
            <person name="Piller C.R."/>
            <person name="Privatt S.R."/>
            <person name="Schneider S.L."/>
            <person name="Sharp S."/>
            <person name="Smith T.C."/>
            <person name="Stanton J.D."/>
            <person name="Ullery H.E."/>
            <person name="Wilson R.J."/>
            <person name="Serrano M.G."/>
            <person name="Buck G."/>
            <person name="Lee V."/>
            <person name="Wang Y."/>
            <person name="Carvalho R."/>
            <person name="Voegtly L."/>
            <person name="Shi R."/>
            <person name="Duckworth R."/>
            <person name="Johnson A."/>
            <person name="Loviza R."/>
            <person name="Walstead R."/>
            <person name="Shah Z."/>
            <person name="Kiflezghi M."/>
            <person name="Wade K."/>
            <person name="Ball S.L."/>
            <person name="Bradley K.W."/>
            <person name="Asai D.J."/>
            <person name="Bowman C.A."/>
            <person name="Russell D.A."/>
            <person name="Pope W.H."/>
            <person name="Jacobs-Sera D."/>
            <person name="Hendrix R.W."/>
            <person name="Hatfull G.F."/>
        </authorList>
    </citation>
    <scope>NUCLEOTIDE SEQUENCE [LARGE SCALE GENOMIC DNA]</scope>
    <source>
        <strain evidence="2 3">DSM 27648</strain>
    </source>
</reference>
<sequence>MSASGTARRLLKVRLVGRNEGRGADIESIHGATERREIGAGRENAMEKPNTNTVESNENTVENQASLELDVRRSRKVRTGVKAAASRTLGGHGPITER</sequence>
<accession>A0A0K1PZW6</accession>
<evidence type="ECO:0000313" key="2">
    <source>
        <dbReference type="EMBL" id="AKU99037.1"/>
    </source>
</evidence>
<dbReference type="EMBL" id="CP012333">
    <property type="protein sequence ID" value="AKU99037.1"/>
    <property type="molecule type" value="Genomic_DNA"/>
</dbReference>
<protein>
    <submittedName>
        <fullName evidence="2">Uncharacterized protein</fullName>
    </submittedName>
</protein>
<gene>
    <name evidence="2" type="ORF">AKJ09_05701</name>
</gene>
<feature type="region of interest" description="Disordered" evidence="1">
    <location>
        <begin position="78"/>
        <end position="98"/>
    </location>
</feature>